<sequence length="258" mass="28294">MITAELLQRLGYRNMPLAVAQAWAAALNAAATRYQINTPLRLSHWLAQILHESGGLYYTKEVWGPTPAQRGYEGRANLGNTQPGDGKRYMGRGPIQVTGRANYRSAGQRLGLDLEGTPELAERPDIGALIAGDYWNSRGLNSRADAGGETMVETISAAVNGRNKDTGLPNHLPERLARFRQVWAVLGALPVQRFTLVDPGGKQAPWNGRDNPYNGVTLGPELLAALDLAYPVAGGPWAYGRLKVWRRRDNTFVLERLP</sequence>
<proteinExistence type="predicted"/>
<dbReference type="Proteomes" id="UP000007575">
    <property type="component" value="Plasmid P2"/>
</dbReference>
<dbReference type="PANTHER" id="PTHR34408">
    <property type="entry name" value="FAMILY PROTEIN, PUTATIVE-RELATED"/>
    <property type="match status" value="1"/>
</dbReference>
<dbReference type="AlphaFoldDB" id="H8H2H3"/>
<dbReference type="PATRIC" id="fig|745776.4.peg.3740"/>
<dbReference type="InterPro" id="IPR023346">
    <property type="entry name" value="Lysozyme-like_dom_sf"/>
</dbReference>
<accession>H8H2H3</accession>
<evidence type="ECO:0000259" key="1">
    <source>
        <dbReference type="Pfam" id="PF00182"/>
    </source>
</evidence>
<dbReference type="SUPFAM" id="SSF53955">
    <property type="entry name" value="Lysozyme-like"/>
    <property type="match status" value="1"/>
</dbReference>
<feature type="domain" description="Glycoside hydrolase family 19 catalytic" evidence="1">
    <location>
        <begin position="84"/>
        <end position="122"/>
    </location>
</feature>
<dbReference type="GO" id="GO:0006032">
    <property type="term" value="P:chitin catabolic process"/>
    <property type="evidence" value="ECO:0007669"/>
    <property type="project" value="InterPro"/>
</dbReference>
<dbReference type="KEGG" id="dgo:DGo_PB0451"/>
<dbReference type="Gene3D" id="1.10.530.10">
    <property type="match status" value="1"/>
</dbReference>
<dbReference type="HOGENOM" id="CLU_1076557_0_0_0"/>
<protein>
    <submittedName>
        <fullName evidence="2">Glycoside hydrolase, family 19</fullName>
    </submittedName>
</protein>
<organism evidence="2 3">
    <name type="scientific">Deinococcus gobiensis (strain DSM 21396 / JCM 16679 / CGMCC 1.7299 / I-0)</name>
    <dbReference type="NCBI Taxonomy" id="745776"/>
    <lineage>
        <taxon>Bacteria</taxon>
        <taxon>Thermotogati</taxon>
        <taxon>Deinococcota</taxon>
        <taxon>Deinococci</taxon>
        <taxon>Deinococcales</taxon>
        <taxon>Deinococcaceae</taxon>
        <taxon>Deinococcus</taxon>
    </lineage>
</organism>
<dbReference type="GO" id="GO:0004568">
    <property type="term" value="F:chitinase activity"/>
    <property type="evidence" value="ECO:0007669"/>
    <property type="project" value="InterPro"/>
</dbReference>
<evidence type="ECO:0000313" key="2">
    <source>
        <dbReference type="EMBL" id="AFD27720.1"/>
    </source>
</evidence>
<dbReference type="InterPro" id="IPR052354">
    <property type="entry name" value="Cell_Wall_Dynamics_Protein"/>
</dbReference>
<dbReference type="InterPro" id="IPR000726">
    <property type="entry name" value="Glyco_hydro_19_cat"/>
</dbReference>
<gene>
    <name evidence="2" type="ordered locus">DGo_PB0451</name>
</gene>
<dbReference type="GO" id="GO:0016998">
    <property type="term" value="P:cell wall macromolecule catabolic process"/>
    <property type="evidence" value="ECO:0007669"/>
    <property type="project" value="InterPro"/>
</dbReference>
<reference evidence="2 3" key="1">
    <citation type="journal article" date="2012" name="PLoS ONE">
        <title>Genome sequence and transcriptome analysis of the radioresistant bacterium Deinococcus gobiensis: insights into the extreme environmental adaptations.</title>
        <authorList>
            <person name="Yuan M."/>
            <person name="Chen M."/>
            <person name="Zhang W."/>
            <person name="Lu W."/>
            <person name="Wang J."/>
            <person name="Yang M."/>
            <person name="Zhao P."/>
            <person name="Tang R."/>
            <person name="Li X."/>
            <person name="Hao Y."/>
            <person name="Zhou Z."/>
            <person name="Zhan Y."/>
            <person name="Yu H."/>
            <person name="Teng C."/>
            <person name="Yan Y."/>
            <person name="Ping S."/>
            <person name="Wang Y."/>
            <person name="Lin M."/>
        </authorList>
    </citation>
    <scope>NUCLEOTIDE SEQUENCE [LARGE SCALE GENOMIC DNA]</scope>
    <source>
        <strain evidence="3">DSM 21396 / JCM 16679 / CGMCC 1.7299 / I-0</strain>
        <plasmid evidence="2">P2</plasmid>
    </source>
</reference>
<name>H8H2H3_DEIGI</name>
<keyword evidence="2" id="KW-0378">Hydrolase</keyword>
<dbReference type="EMBL" id="CP002193">
    <property type="protein sequence ID" value="AFD27720.1"/>
    <property type="molecule type" value="Genomic_DNA"/>
</dbReference>
<dbReference type="RefSeq" id="WP_014686812.1">
    <property type="nucleotide sequence ID" value="NC_017791.1"/>
</dbReference>
<keyword evidence="3" id="KW-1185">Reference proteome</keyword>
<keyword evidence="2" id="KW-0614">Plasmid</keyword>
<dbReference type="PANTHER" id="PTHR34408:SF1">
    <property type="entry name" value="GLYCOSYL HYDROLASE FAMILY 19 DOMAIN-CONTAINING PROTEIN HI_1415"/>
    <property type="match status" value="1"/>
</dbReference>
<geneLocation type="plasmid" evidence="2 3">
    <name>P2</name>
</geneLocation>
<evidence type="ECO:0000313" key="3">
    <source>
        <dbReference type="Proteomes" id="UP000007575"/>
    </source>
</evidence>
<dbReference type="Pfam" id="PF00182">
    <property type="entry name" value="Glyco_hydro_19"/>
    <property type="match status" value="1"/>
</dbReference>